<feature type="disulfide bond" evidence="14">
    <location>
        <begin position="459"/>
        <end position="471"/>
    </location>
</feature>
<feature type="repeat" description="LDL-receptor class B" evidence="15">
    <location>
        <begin position="882"/>
        <end position="924"/>
    </location>
</feature>
<feature type="disulfide bond" evidence="14">
    <location>
        <begin position="427"/>
        <end position="442"/>
    </location>
</feature>
<feature type="domain" description="EGF-like" evidence="17">
    <location>
        <begin position="662"/>
        <end position="696"/>
    </location>
</feature>
<proteinExistence type="predicted"/>
<dbReference type="GO" id="GO:0005509">
    <property type="term" value="F:calcium ion binding"/>
    <property type="evidence" value="ECO:0007669"/>
    <property type="project" value="InterPro"/>
</dbReference>
<keyword evidence="4" id="KW-0254">Endocytosis</keyword>
<dbReference type="AlphaFoldDB" id="A0A6J1RF95"/>
<feature type="disulfide bond" evidence="14">
    <location>
        <begin position="560"/>
        <end position="575"/>
    </location>
</feature>
<dbReference type="PROSITE" id="PS00010">
    <property type="entry name" value="ASX_HYDROXYL"/>
    <property type="match status" value="1"/>
</dbReference>
<comment type="subcellular location">
    <subcellularLocation>
        <location evidence="1">Cell membrane</location>
        <topology evidence="1">Single-pass type I membrane protein</topology>
    </subcellularLocation>
</comment>
<dbReference type="InterPro" id="IPR000742">
    <property type="entry name" value="EGF"/>
</dbReference>
<dbReference type="InterPro" id="IPR011042">
    <property type="entry name" value="6-blade_b-propeller_TolB-like"/>
</dbReference>
<evidence type="ECO:0000256" key="7">
    <source>
        <dbReference type="ARBA" id="ARBA00022737"/>
    </source>
</evidence>
<dbReference type="CDD" id="cd00054">
    <property type="entry name" value="EGF_CA"/>
    <property type="match status" value="1"/>
</dbReference>
<protein>
    <submittedName>
        <fullName evidence="19">Vitellogenin receptor-like</fullName>
    </submittedName>
</protein>
<dbReference type="InterPro" id="IPR023415">
    <property type="entry name" value="LDLR_class-A_CS"/>
</dbReference>
<dbReference type="CDD" id="cd00112">
    <property type="entry name" value="LDLa"/>
    <property type="match status" value="8"/>
</dbReference>
<dbReference type="SMART" id="SM00181">
    <property type="entry name" value="EGF"/>
    <property type="match status" value="5"/>
</dbReference>
<feature type="disulfide bond" evidence="14">
    <location>
        <begin position="408"/>
        <end position="420"/>
    </location>
</feature>
<dbReference type="PROSITE" id="PS50068">
    <property type="entry name" value="LDLRA_2"/>
    <property type="match status" value="8"/>
</dbReference>
<dbReference type="Gene3D" id="4.10.400.10">
    <property type="entry name" value="Low-density Lipoprotein Receptor"/>
    <property type="match status" value="8"/>
</dbReference>
<feature type="disulfide bond" evidence="14">
    <location>
        <begin position="593"/>
        <end position="611"/>
    </location>
</feature>
<dbReference type="PROSITE" id="PS01209">
    <property type="entry name" value="LDLRA_1"/>
    <property type="match status" value="4"/>
</dbReference>
<feature type="disulfide bond" evidence="14">
    <location>
        <begin position="478"/>
        <end position="493"/>
    </location>
</feature>
<dbReference type="Pfam" id="PF00058">
    <property type="entry name" value="Ldl_recept_b"/>
    <property type="match status" value="1"/>
</dbReference>
<evidence type="ECO:0000256" key="8">
    <source>
        <dbReference type="ARBA" id="ARBA00022989"/>
    </source>
</evidence>
<dbReference type="SUPFAM" id="SSF63825">
    <property type="entry name" value="YWTD domain"/>
    <property type="match status" value="2"/>
</dbReference>
<dbReference type="Pfam" id="PF14670">
    <property type="entry name" value="FXa_inhibition"/>
    <property type="match status" value="1"/>
</dbReference>
<dbReference type="InterPro" id="IPR018097">
    <property type="entry name" value="EGF_Ca-bd_CS"/>
</dbReference>
<dbReference type="GeneID" id="112468462"/>
<evidence type="ECO:0000256" key="5">
    <source>
        <dbReference type="ARBA" id="ARBA00022692"/>
    </source>
</evidence>
<dbReference type="InterPro" id="IPR000152">
    <property type="entry name" value="EGF-type_Asp/Asn_hydroxyl_site"/>
</dbReference>
<evidence type="ECO:0000256" key="16">
    <source>
        <dbReference type="SAM" id="Phobius"/>
    </source>
</evidence>
<organism evidence="18 19">
    <name type="scientific">Temnothorax curvispinosus</name>
    <dbReference type="NCBI Taxonomy" id="300111"/>
    <lineage>
        <taxon>Eukaryota</taxon>
        <taxon>Metazoa</taxon>
        <taxon>Ecdysozoa</taxon>
        <taxon>Arthropoda</taxon>
        <taxon>Hexapoda</taxon>
        <taxon>Insecta</taxon>
        <taxon>Pterygota</taxon>
        <taxon>Neoptera</taxon>
        <taxon>Endopterygota</taxon>
        <taxon>Hymenoptera</taxon>
        <taxon>Apocrita</taxon>
        <taxon>Aculeata</taxon>
        <taxon>Formicoidea</taxon>
        <taxon>Formicidae</taxon>
        <taxon>Myrmicinae</taxon>
        <taxon>Temnothorax</taxon>
    </lineage>
</organism>
<dbReference type="FunFam" id="2.10.25.10:FF:000009">
    <property type="entry name" value="Low-density lipoprotein receptor isoform 1"/>
    <property type="match status" value="1"/>
</dbReference>
<feature type="disulfide bond" evidence="14">
    <location>
        <begin position="367"/>
        <end position="379"/>
    </location>
</feature>
<evidence type="ECO:0000256" key="2">
    <source>
        <dbReference type="ARBA" id="ARBA00022475"/>
    </source>
</evidence>
<keyword evidence="10 14" id="KW-1015">Disulfide bond</keyword>
<comment type="caution">
    <text evidence="13">Lacks conserved residue(s) required for the propagation of feature annotation.</text>
</comment>
<feature type="disulfide bond" evidence="14">
    <location>
        <begin position="347"/>
        <end position="362"/>
    </location>
</feature>
<feature type="disulfide bond" evidence="14">
    <location>
        <begin position="466"/>
        <end position="484"/>
    </location>
</feature>
<keyword evidence="8 16" id="KW-1133">Transmembrane helix</keyword>
<evidence type="ECO:0000256" key="3">
    <source>
        <dbReference type="ARBA" id="ARBA00022536"/>
    </source>
</evidence>
<dbReference type="SMART" id="SM00192">
    <property type="entry name" value="LDLa"/>
    <property type="match status" value="8"/>
</dbReference>
<keyword evidence="6" id="KW-0732">Signal</keyword>
<evidence type="ECO:0000256" key="10">
    <source>
        <dbReference type="ARBA" id="ARBA00023157"/>
    </source>
</evidence>
<keyword evidence="2" id="KW-1003">Cell membrane</keyword>
<dbReference type="SUPFAM" id="SSF57424">
    <property type="entry name" value="LDL receptor-like module"/>
    <property type="match status" value="8"/>
</dbReference>
<dbReference type="PRINTS" id="PR00261">
    <property type="entry name" value="LDLRECEPTOR"/>
</dbReference>
<feature type="disulfide bond" evidence="14">
    <location>
        <begin position="328"/>
        <end position="340"/>
    </location>
</feature>
<dbReference type="InterPro" id="IPR049883">
    <property type="entry name" value="NOTCH1_EGF-like"/>
</dbReference>
<dbReference type="PANTHER" id="PTHR22722">
    <property type="entry name" value="LOW-DENSITY LIPOPROTEIN RECEPTOR-RELATED PROTEIN 2-RELATED"/>
    <property type="match status" value="1"/>
</dbReference>
<reference evidence="19" key="1">
    <citation type="submission" date="2025-08" db="UniProtKB">
        <authorList>
            <consortium name="RefSeq"/>
        </authorList>
    </citation>
    <scope>IDENTIFICATION</scope>
    <source>
        <tissue evidence="19">Whole body</tissue>
    </source>
</reference>
<feature type="transmembrane region" description="Helical" evidence="16">
    <location>
        <begin position="1031"/>
        <end position="1053"/>
    </location>
</feature>
<dbReference type="SMART" id="SM00179">
    <property type="entry name" value="EGF_CA"/>
    <property type="match status" value="2"/>
</dbReference>
<dbReference type="GO" id="GO:0043235">
    <property type="term" value="C:receptor complex"/>
    <property type="evidence" value="ECO:0007669"/>
    <property type="project" value="TreeGrafter"/>
</dbReference>
<feature type="disulfide bond" evidence="14">
    <location>
        <begin position="415"/>
        <end position="433"/>
    </location>
</feature>
<dbReference type="PANTHER" id="PTHR22722:SF14">
    <property type="entry name" value="MEGALIN, ISOFORM A"/>
    <property type="match status" value="1"/>
</dbReference>
<evidence type="ECO:0000259" key="17">
    <source>
        <dbReference type="PROSITE" id="PS50026"/>
    </source>
</evidence>
<feature type="disulfide bond" evidence="14">
    <location>
        <begin position="335"/>
        <end position="353"/>
    </location>
</feature>
<keyword evidence="7" id="KW-0677">Repeat</keyword>
<dbReference type="InterPro" id="IPR036055">
    <property type="entry name" value="LDL_receptor-like_sf"/>
</dbReference>
<dbReference type="Proteomes" id="UP000504618">
    <property type="component" value="Unplaced"/>
</dbReference>
<dbReference type="Pfam" id="PF00057">
    <property type="entry name" value="Ldl_recept_a"/>
    <property type="match status" value="7"/>
</dbReference>
<evidence type="ECO:0000256" key="15">
    <source>
        <dbReference type="PROSITE-ProRule" id="PRU00461"/>
    </source>
</evidence>
<keyword evidence="3 13" id="KW-0245">EGF-like domain</keyword>
<dbReference type="SMART" id="SM00135">
    <property type="entry name" value="LY"/>
    <property type="match status" value="5"/>
</dbReference>
<dbReference type="GO" id="GO:0006898">
    <property type="term" value="P:receptor-mediated endocytosis"/>
    <property type="evidence" value="ECO:0007669"/>
    <property type="project" value="TreeGrafter"/>
</dbReference>
<evidence type="ECO:0000256" key="4">
    <source>
        <dbReference type="ARBA" id="ARBA00022583"/>
    </source>
</evidence>
<evidence type="ECO:0000256" key="6">
    <source>
        <dbReference type="ARBA" id="ARBA00022729"/>
    </source>
</evidence>
<keyword evidence="18" id="KW-1185">Reference proteome</keyword>
<dbReference type="InterPro" id="IPR051221">
    <property type="entry name" value="LDLR-related"/>
</dbReference>
<dbReference type="GO" id="GO:0042562">
    <property type="term" value="F:hormone binding"/>
    <property type="evidence" value="ECO:0007669"/>
    <property type="project" value="TreeGrafter"/>
</dbReference>
<dbReference type="OrthoDB" id="8831087at2759"/>
<evidence type="ECO:0000256" key="12">
    <source>
        <dbReference type="ARBA" id="ARBA00023180"/>
    </source>
</evidence>
<evidence type="ECO:0000256" key="1">
    <source>
        <dbReference type="ARBA" id="ARBA00004251"/>
    </source>
</evidence>
<name>A0A6J1RF95_9HYME</name>
<dbReference type="FunFam" id="4.10.400.10:FF:000034">
    <property type="entry name" value="Low-density lipoprotein receptor-related protein 2"/>
    <property type="match status" value="1"/>
</dbReference>
<evidence type="ECO:0000256" key="13">
    <source>
        <dbReference type="PROSITE-ProRule" id="PRU00076"/>
    </source>
</evidence>
<dbReference type="RefSeq" id="XP_024893427.1">
    <property type="nucleotide sequence ID" value="XM_025037659.1"/>
</dbReference>
<keyword evidence="5 16" id="KW-0812">Transmembrane</keyword>
<dbReference type="PROSITE" id="PS51120">
    <property type="entry name" value="LDLRB"/>
    <property type="match status" value="1"/>
</dbReference>
<feature type="disulfide bond" evidence="14">
    <location>
        <begin position="374"/>
        <end position="392"/>
    </location>
</feature>
<gene>
    <name evidence="19" type="primary">LOC112468462</name>
</gene>
<feature type="disulfide bond" evidence="14">
    <location>
        <begin position="523"/>
        <end position="538"/>
    </location>
</feature>
<dbReference type="GO" id="GO:0016324">
    <property type="term" value="C:apical plasma membrane"/>
    <property type="evidence" value="ECO:0007669"/>
    <property type="project" value="TreeGrafter"/>
</dbReference>
<dbReference type="Gene3D" id="2.10.25.10">
    <property type="entry name" value="Laminin"/>
    <property type="match status" value="2"/>
</dbReference>
<dbReference type="InterPro" id="IPR000033">
    <property type="entry name" value="LDLR_classB_rpt"/>
</dbReference>
<dbReference type="SUPFAM" id="SSF57196">
    <property type="entry name" value="EGF/Laminin"/>
    <property type="match status" value="3"/>
</dbReference>
<keyword evidence="12" id="KW-0325">Glycoprotein</keyword>
<dbReference type="InterPro" id="IPR001881">
    <property type="entry name" value="EGF-like_Ca-bd_dom"/>
</dbReference>
<feature type="disulfide bond" evidence="14">
    <location>
        <begin position="548"/>
        <end position="566"/>
    </location>
</feature>
<evidence type="ECO:0000256" key="14">
    <source>
        <dbReference type="PROSITE-ProRule" id="PRU00124"/>
    </source>
</evidence>
<dbReference type="PROSITE" id="PS01187">
    <property type="entry name" value="EGF_CA"/>
    <property type="match status" value="1"/>
</dbReference>
<feature type="disulfide bond" evidence="14">
    <location>
        <begin position="541"/>
        <end position="553"/>
    </location>
</feature>
<dbReference type="InterPro" id="IPR002172">
    <property type="entry name" value="LDrepeatLR_classA_rpt"/>
</dbReference>
<keyword evidence="11" id="KW-0675">Receptor</keyword>
<keyword evidence="9 16" id="KW-0472">Membrane</keyword>
<accession>A0A6J1RF95</accession>
<dbReference type="Gene3D" id="2.120.10.30">
    <property type="entry name" value="TolB, C-terminal domain"/>
    <property type="match status" value="2"/>
</dbReference>
<dbReference type="Pfam" id="PF07645">
    <property type="entry name" value="EGF_CA"/>
    <property type="match status" value="1"/>
</dbReference>
<evidence type="ECO:0000313" key="18">
    <source>
        <dbReference type="Proteomes" id="UP000504618"/>
    </source>
</evidence>
<evidence type="ECO:0000313" key="19">
    <source>
        <dbReference type="RefSeq" id="XP_024893427.1"/>
    </source>
</evidence>
<sequence length="1145" mass="128918">MLSDPLSGQVFIQKETRLNNRLVSDVMRYDPVSNTFENIMRIHTAYEGVAFDYIGNNLYISNTQNKSIEVYNVKTLAMTVIHYFQNYPLSIALAPEESKMFVLFKTARNWHSDSYIYEMRMDGLGERKLVTNLTGLTVPSMYYDRDSRTLFLSDRNAGSILSYSNNDTHVFRTGLKMPKSLTVAGDNIFWIEVSSRALYWTSFKAVSNHKAVAFHIPDGLIVRSMMSLVVTLRKDAKQEHDCQKNNGNCSHVCLLSSITSFICACPPGMELSLNDNRTCILHHECPKNEYKCSEHNVCIKKEQLCDGVAHCPNGEDETIDCKEKGKRCKEDQFMCKNGECISSKGRCNSHFDCADQSDEENCEKPKCRKNEFQCRDGTCILDAKACNGVFDCGDYSDEQFNYCESRTCATDRFMCNEGNCIPKSFVCDGLPDCMDGLDEAHCKPQYPIVNISSISTNRCQDGYFQCANDNCISLSLKCDGIDDCHDGSDERHCSSELNYMVNCTANEYHCLNTNLCLPKKVRCNGVDDCPGHDDEHDCNLCSEGYFACDNKKCIREFWVCDKDDDCGDNSDEKDCDGNKKMITESGKCDEFKCFAGTCLPYSKVCDGNRDCPDGSDENGKCQSACTRRDNYCKGVCYKTPLGAACGCQDGYRLAADMISCEDINECEQDVCSQICRNTVGSYECSCYDGYIPRYDQVSCRAIGPTMEFITASENDIRRISSNLHFVEIIDSLTDSSVSGLDVNAIHDTAYWSSDEFGTIKKINVSTKKISTVRIVEHPQALAVDWITGNVYVIDNGRPNTIKVCDLEKQICATLVKIEDNKAKVVSLIVDPINKLLFWTQITWDTVQPSSKIYRADMMGLDIKMINSHTGFVTGMVIDHIKSKLYWSDSYLRTIESSNLDGSQNSTFLLTNIYRPLGIGMYEQSLYWFMGSNGQLQSCKLYGKRQCETIDLGTNNIHKYFAIHHISTQPSGKNPCDGKYCDYMCVLKKDNATCICSDGQPIQSNSTCSTMNEVKHAPRSSCSSRNTRNTSGVYSITIIVLLVCVLALCVYYYYQKNRLKSKSASDLSCNSIRFQNPSYDRSDEVEVTLNSIATDLASGQHEYVNPIDEKFLKTAMEYSTQRSDECSEEKNVEETDKESALLYFAN</sequence>
<evidence type="ECO:0000256" key="9">
    <source>
        <dbReference type="ARBA" id="ARBA00023136"/>
    </source>
</evidence>
<evidence type="ECO:0000256" key="11">
    <source>
        <dbReference type="ARBA" id="ARBA00023170"/>
    </source>
</evidence>
<dbReference type="PROSITE" id="PS50026">
    <property type="entry name" value="EGF_3"/>
    <property type="match status" value="1"/>
</dbReference>